<dbReference type="PANTHER" id="PTHR43685">
    <property type="entry name" value="GLYCOSYLTRANSFERASE"/>
    <property type="match status" value="1"/>
</dbReference>
<dbReference type="CDD" id="cd00761">
    <property type="entry name" value="Glyco_tranf_GTA_type"/>
    <property type="match status" value="1"/>
</dbReference>
<dbReference type="KEGG" id="bsol:FSW04_22570"/>
<organism evidence="2 3">
    <name type="scientific">Baekduia soli</name>
    <dbReference type="NCBI Taxonomy" id="496014"/>
    <lineage>
        <taxon>Bacteria</taxon>
        <taxon>Bacillati</taxon>
        <taxon>Actinomycetota</taxon>
        <taxon>Thermoleophilia</taxon>
        <taxon>Solirubrobacterales</taxon>
        <taxon>Baekduiaceae</taxon>
        <taxon>Baekduia</taxon>
    </lineage>
</organism>
<dbReference type="GO" id="GO:0016740">
    <property type="term" value="F:transferase activity"/>
    <property type="evidence" value="ECO:0007669"/>
    <property type="project" value="UniProtKB-KW"/>
</dbReference>
<evidence type="ECO:0000313" key="2">
    <source>
        <dbReference type="EMBL" id="QEC50080.1"/>
    </source>
</evidence>
<reference evidence="2 3" key="1">
    <citation type="journal article" date="2018" name="J. Microbiol.">
        <title>Baekduia soli gen. nov., sp. nov., a novel bacterium isolated from the soil of Baekdu Mountain and proposal of a novel family name, Baekduiaceae fam. nov.</title>
        <authorList>
            <person name="An D.S."/>
            <person name="Siddiqi M.Z."/>
            <person name="Kim K.H."/>
            <person name="Yu H.S."/>
            <person name="Im W.T."/>
        </authorList>
    </citation>
    <scope>NUCLEOTIDE SEQUENCE [LARGE SCALE GENOMIC DNA]</scope>
    <source>
        <strain evidence="2 3">BR7-21</strain>
    </source>
</reference>
<dbReference type="Proteomes" id="UP000321805">
    <property type="component" value="Chromosome"/>
</dbReference>
<dbReference type="Gene3D" id="3.90.550.10">
    <property type="entry name" value="Spore Coat Polysaccharide Biosynthesis Protein SpsA, Chain A"/>
    <property type="match status" value="1"/>
</dbReference>
<dbReference type="Pfam" id="PF00535">
    <property type="entry name" value="Glycos_transf_2"/>
    <property type="match status" value="1"/>
</dbReference>
<evidence type="ECO:0000313" key="3">
    <source>
        <dbReference type="Proteomes" id="UP000321805"/>
    </source>
</evidence>
<dbReference type="AlphaFoldDB" id="A0A5B8UAJ0"/>
<keyword evidence="2" id="KW-0808">Transferase</keyword>
<dbReference type="InterPro" id="IPR029044">
    <property type="entry name" value="Nucleotide-diphossugar_trans"/>
</dbReference>
<dbReference type="PANTHER" id="PTHR43685:SF2">
    <property type="entry name" value="GLYCOSYLTRANSFERASE 2-LIKE DOMAIN-CONTAINING PROTEIN"/>
    <property type="match status" value="1"/>
</dbReference>
<protein>
    <submittedName>
        <fullName evidence="2">Glycosyltransferase family 2 protein</fullName>
    </submittedName>
</protein>
<sequence>MRRDEPADRLARPRAPGRIVAGVTSDALTYALVTPARNEADNLPRLGTAIAAQTIPPLSWIIVDDHSDDGSLDWAAAFAAQHAYARALAWDGPAGGALSEGRREARDLHAFRFGITSLPVPADVVVKVDADTSFDPDYFERLLAHFAAEPELGIAGGLCLELEDGRWVARSTVATHPRGASRAYRWACVADVMELEPRMGWDGLDEVKVSLRGFRTRQLPDIAFRHHRAEGGRERHRLRARALSGRASWFMGYRPSYLVLRALHRARRDPAALAMVWGYFAEAVRGTPRCADAAVVAAVRERQALQTLLREGLPART</sequence>
<dbReference type="InterPro" id="IPR050834">
    <property type="entry name" value="Glycosyltransf_2"/>
</dbReference>
<proteinExistence type="predicted"/>
<keyword evidence="3" id="KW-1185">Reference proteome</keyword>
<dbReference type="InterPro" id="IPR001173">
    <property type="entry name" value="Glyco_trans_2-like"/>
</dbReference>
<name>A0A5B8UAJ0_9ACTN</name>
<dbReference type="OrthoDB" id="9810303at2"/>
<evidence type="ECO:0000259" key="1">
    <source>
        <dbReference type="Pfam" id="PF00535"/>
    </source>
</evidence>
<dbReference type="SUPFAM" id="SSF53448">
    <property type="entry name" value="Nucleotide-diphospho-sugar transferases"/>
    <property type="match status" value="1"/>
</dbReference>
<accession>A0A5B8UAJ0</accession>
<feature type="domain" description="Glycosyltransferase 2-like" evidence="1">
    <location>
        <begin position="33"/>
        <end position="157"/>
    </location>
</feature>
<gene>
    <name evidence="2" type="ORF">FSW04_22570</name>
</gene>
<dbReference type="EMBL" id="CP042430">
    <property type="protein sequence ID" value="QEC50080.1"/>
    <property type="molecule type" value="Genomic_DNA"/>
</dbReference>